<dbReference type="PROSITE" id="PS50234">
    <property type="entry name" value="VWFA"/>
    <property type="match status" value="1"/>
</dbReference>
<sequence length="267" mass="28709">MREFNQFLINNISLTKSSLAIGSGIALIACLSSNANAQTFVPADIIWLIDTSGSMGDDINQIKLRIGQFNNAMLGAGIDAQYGLVEFADGETLTQDIVPFPVFNAPGGAFQTISTSGGTERGSQAVNVGLANATFRPNSVKNFILVTDEDDDSNPTQFNNARTGLPDNNALFNFIGVPGTGNTNARYGVLASENGGAAFNISAFRNNPDPFFEKFINTKVEEIIENNPNPEFLTKSAIAKHRSLTGSGFEQSDRRFPQPTVCCQILR</sequence>
<feature type="domain" description="VWFA" evidence="2">
    <location>
        <begin position="44"/>
        <end position="215"/>
    </location>
</feature>
<reference evidence="3" key="1">
    <citation type="submission" date="2004-02" db="EMBL/GenBank/DDBJ databases">
        <authorList>
            <consortium name="DOE Joint Genome Institute"/>
        </authorList>
    </citation>
    <scope>NUCLEOTIDE SEQUENCE [LARGE SCALE GENOMIC DNA]</scope>
    <source>
        <strain evidence="3">WH 8501</strain>
    </source>
</reference>
<dbReference type="InterPro" id="IPR036465">
    <property type="entry name" value="vWFA_dom_sf"/>
</dbReference>
<dbReference type="Pfam" id="PF00092">
    <property type="entry name" value="VWA"/>
    <property type="match status" value="1"/>
</dbReference>
<gene>
    <name evidence="3" type="ORF">CwatDRAFT_2423</name>
</gene>
<comment type="caution">
    <text evidence="3">The sequence shown here is derived from an EMBL/GenBank/DDBJ whole genome shotgun (WGS) entry which is preliminary data.</text>
</comment>
<dbReference type="Proteomes" id="UP000003922">
    <property type="component" value="Unassembled WGS sequence"/>
</dbReference>
<dbReference type="EMBL" id="AADV02000061">
    <property type="protein sequence ID" value="EAM49604.1"/>
    <property type="molecule type" value="Genomic_DNA"/>
</dbReference>
<evidence type="ECO:0000256" key="1">
    <source>
        <dbReference type="SAM" id="SignalP"/>
    </source>
</evidence>
<proteinExistence type="predicted"/>
<feature type="signal peptide" evidence="1">
    <location>
        <begin position="1"/>
        <end position="37"/>
    </location>
</feature>
<keyword evidence="1" id="KW-0732">Signal</keyword>
<dbReference type="PROSITE" id="PS51257">
    <property type="entry name" value="PROKAR_LIPOPROTEIN"/>
    <property type="match status" value="1"/>
</dbReference>
<dbReference type="InterPro" id="IPR002035">
    <property type="entry name" value="VWF_A"/>
</dbReference>
<organism evidence="3 4">
    <name type="scientific">Crocosphaera watsonii WH 8501</name>
    <dbReference type="NCBI Taxonomy" id="165597"/>
    <lineage>
        <taxon>Bacteria</taxon>
        <taxon>Bacillati</taxon>
        <taxon>Cyanobacteriota</taxon>
        <taxon>Cyanophyceae</taxon>
        <taxon>Oscillatoriophycideae</taxon>
        <taxon>Chroococcales</taxon>
        <taxon>Aphanothecaceae</taxon>
        <taxon>Crocosphaera</taxon>
    </lineage>
</organism>
<keyword evidence="4" id="KW-1185">Reference proteome</keyword>
<feature type="chain" id="PRO_5004235515" evidence="1">
    <location>
        <begin position="38"/>
        <end position="267"/>
    </location>
</feature>
<name>Q4C0C3_CROWT</name>
<dbReference type="CDD" id="cd00198">
    <property type="entry name" value="vWFA"/>
    <property type="match status" value="1"/>
</dbReference>
<dbReference type="RefSeq" id="WP_007306681.1">
    <property type="nucleotide sequence ID" value="NZ_AADV02000061.1"/>
</dbReference>
<accession>Q4C0C3</accession>
<dbReference type="AlphaFoldDB" id="Q4C0C3"/>
<dbReference type="KEGG" id="cwa:CwatDRAFT_2423"/>
<evidence type="ECO:0000259" key="2">
    <source>
        <dbReference type="PROSITE" id="PS50234"/>
    </source>
</evidence>
<reference evidence="3" key="3">
    <citation type="submission" date="2016-12" db="EMBL/GenBank/DDBJ databases">
        <title>Annotation of the draft genome assembly of Crocosphaera watsonii WH 8501.</title>
        <authorList>
            <consortium name="US DOE Joint Genome Institute (JGI-ORNL)"/>
            <person name="Larimer F."/>
            <person name="Land M."/>
        </authorList>
    </citation>
    <scope>NUCLEOTIDE SEQUENCE</scope>
    <source>
        <strain evidence="3">WH 8501</strain>
    </source>
</reference>
<protein>
    <submittedName>
        <fullName evidence="3">von Willebrand factor, type A</fullName>
    </submittedName>
</protein>
<dbReference type="SMART" id="SM00327">
    <property type="entry name" value="VWA"/>
    <property type="match status" value="1"/>
</dbReference>
<reference evidence="3" key="2">
    <citation type="submission" date="2005-06" db="EMBL/GenBank/DDBJ databases">
        <title>Sequencing of the draft genome and assembly of Crocosphaera watsonii WH 8501.</title>
        <authorList>
            <consortium name="US DOE Joint Genome Institute (JGI-PGF)"/>
            <person name="Copeland A."/>
            <person name="Lucas S."/>
            <person name="Lapidus A."/>
            <person name="Barry K."/>
            <person name="Detter C."/>
            <person name="Glavina T."/>
            <person name="Hammon N."/>
            <person name="Israni S."/>
            <person name="Pitluck S."/>
            <person name="Richardson P."/>
        </authorList>
    </citation>
    <scope>NUCLEOTIDE SEQUENCE [LARGE SCALE GENOMIC DNA]</scope>
    <source>
        <strain evidence="3">WH 8501</strain>
    </source>
</reference>
<evidence type="ECO:0000313" key="3">
    <source>
        <dbReference type="EMBL" id="EAM49604.1"/>
    </source>
</evidence>
<evidence type="ECO:0000313" key="4">
    <source>
        <dbReference type="Proteomes" id="UP000003922"/>
    </source>
</evidence>
<dbReference type="SUPFAM" id="SSF53300">
    <property type="entry name" value="vWA-like"/>
    <property type="match status" value="1"/>
</dbReference>
<dbReference type="Gene3D" id="3.40.50.410">
    <property type="entry name" value="von Willebrand factor, type A domain"/>
    <property type="match status" value="1"/>
</dbReference>